<dbReference type="PANTHER" id="PTHR30629:SF2">
    <property type="entry name" value="PROPHAGE INTEGRASE INTS-RELATED"/>
    <property type="match status" value="1"/>
</dbReference>
<comment type="caution">
    <text evidence="4">The sequence shown here is derived from an EMBL/GenBank/DDBJ whole genome shotgun (WGS) entry which is preliminary data.</text>
</comment>
<proteinExistence type="inferred from homology"/>
<keyword evidence="5" id="KW-1185">Reference proteome</keyword>
<dbReference type="GO" id="GO:0015074">
    <property type="term" value="P:DNA integration"/>
    <property type="evidence" value="ECO:0007669"/>
    <property type="project" value="UniProtKB-KW"/>
</dbReference>
<evidence type="ECO:0000259" key="3">
    <source>
        <dbReference type="Pfam" id="PF13356"/>
    </source>
</evidence>
<feature type="domain" description="Integrase DNA-binding" evidence="3">
    <location>
        <begin position="3"/>
        <end position="73"/>
    </location>
</feature>
<evidence type="ECO:0000256" key="2">
    <source>
        <dbReference type="ARBA" id="ARBA00022908"/>
    </source>
</evidence>
<evidence type="ECO:0000313" key="4">
    <source>
        <dbReference type="EMBL" id="CAH6171574.1"/>
    </source>
</evidence>
<sequence length="83" mass="9642">MKLTARQVDTAKPKEKPYKLSDGGGLYLEVATSGSRYWRLKYRYAGKEKRLAFGVYPEVSLAEARDKREAAKRYWQRVTILVK</sequence>
<protein>
    <submittedName>
        <fullName evidence="4">Prophage integrase IntS</fullName>
    </submittedName>
</protein>
<reference evidence="4" key="1">
    <citation type="submission" date="2022-05" db="EMBL/GenBank/DDBJ databases">
        <authorList>
            <person name="Alioto T."/>
            <person name="Alioto T."/>
            <person name="Gomez Garrido J."/>
        </authorList>
    </citation>
    <scope>NUCLEOTIDE SEQUENCE</scope>
    <source>
        <strain evidence="4">0</strain>
    </source>
</reference>
<accession>A0A9P0V501</accession>
<evidence type="ECO:0000256" key="1">
    <source>
        <dbReference type="ARBA" id="ARBA00008857"/>
    </source>
</evidence>
<keyword evidence="2" id="KW-0229">DNA integration</keyword>
<dbReference type="Pfam" id="PF13356">
    <property type="entry name" value="Arm-DNA-bind_3"/>
    <property type="match status" value="1"/>
</dbReference>
<dbReference type="InterPro" id="IPR038488">
    <property type="entry name" value="Integrase_DNA-bd_sf"/>
</dbReference>
<dbReference type="Gene3D" id="3.30.160.390">
    <property type="entry name" value="Integrase, DNA-binding domain"/>
    <property type="match status" value="1"/>
</dbReference>
<dbReference type="PANTHER" id="PTHR30629">
    <property type="entry name" value="PROPHAGE INTEGRASE"/>
    <property type="match status" value="1"/>
</dbReference>
<evidence type="ECO:0000313" key="5">
    <source>
        <dbReference type="Proteomes" id="UP000789617"/>
    </source>
</evidence>
<organism evidence="4 5">
    <name type="scientific">Klebsiella variicola</name>
    <dbReference type="NCBI Taxonomy" id="244366"/>
    <lineage>
        <taxon>Bacteria</taxon>
        <taxon>Pseudomonadati</taxon>
        <taxon>Pseudomonadota</taxon>
        <taxon>Gammaproteobacteria</taxon>
        <taxon>Enterobacterales</taxon>
        <taxon>Enterobacteriaceae</taxon>
        <taxon>Klebsiella/Raoultella group</taxon>
        <taxon>Klebsiella</taxon>
        <taxon>Klebsiella pneumoniae complex</taxon>
    </lineage>
</organism>
<dbReference type="EMBL" id="CAJOXS020000003">
    <property type="protein sequence ID" value="CAH6171574.1"/>
    <property type="molecule type" value="Genomic_DNA"/>
</dbReference>
<comment type="similarity">
    <text evidence="1">Belongs to the 'phage' integrase family.</text>
</comment>
<dbReference type="Proteomes" id="UP000789617">
    <property type="component" value="Unassembled WGS sequence"/>
</dbReference>
<name>A0A9P0V501_KLEVA</name>
<gene>
    <name evidence="4" type="ORF">AN2335V1_3801</name>
</gene>
<dbReference type="InterPro" id="IPR025166">
    <property type="entry name" value="Integrase_DNA_bind_dom"/>
</dbReference>
<dbReference type="InterPro" id="IPR050808">
    <property type="entry name" value="Phage_Integrase"/>
</dbReference>
<dbReference type="AlphaFoldDB" id="A0A9P0V501"/>